<organism evidence="2 3">
    <name type="scientific">Jeotgalibacillus malaysiensis</name>
    <dbReference type="NCBI Taxonomy" id="1508404"/>
    <lineage>
        <taxon>Bacteria</taxon>
        <taxon>Bacillati</taxon>
        <taxon>Bacillota</taxon>
        <taxon>Bacilli</taxon>
        <taxon>Bacillales</taxon>
        <taxon>Caryophanaceae</taxon>
        <taxon>Jeotgalibacillus</taxon>
    </lineage>
</organism>
<dbReference type="Proteomes" id="UP000031449">
    <property type="component" value="Chromosome"/>
</dbReference>
<dbReference type="SUPFAM" id="SSF52266">
    <property type="entry name" value="SGNH hydrolase"/>
    <property type="match status" value="1"/>
</dbReference>
<dbReference type="HOGENOM" id="CLU_076859_2_0_9"/>
<dbReference type="Pfam" id="PF13472">
    <property type="entry name" value="Lipase_GDSL_2"/>
    <property type="match status" value="1"/>
</dbReference>
<dbReference type="InterPro" id="IPR051532">
    <property type="entry name" value="Ester_Hydrolysis_Enzymes"/>
</dbReference>
<dbReference type="GO" id="GO:0004622">
    <property type="term" value="F:phosphatidylcholine lysophospholipase activity"/>
    <property type="evidence" value="ECO:0007669"/>
    <property type="project" value="TreeGrafter"/>
</dbReference>
<dbReference type="InterPro" id="IPR036514">
    <property type="entry name" value="SGNH_hydro_sf"/>
</dbReference>
<dbReference type="PANTHER" id="PTHR30383:SF27">
    <property type="entry name" value="SPORE GERMINATION LIPASE LIPC"/>
    <property type="match status" value="1"/>
</dbReference>
<dbReference type="STRING" id="1508404.JMA_05060"/>
<evidence type="ECO:0000259" key="1">
    <source>
        <dbReference type="Pfam" id="PF13472"/>
    </source>
</evidence>
<dbReference type="EMBL" id="CP009416">
    <property type="protein sequence ID" value="AJD89823.1"/>
    <property type="molecule type" value="Genomic_DNA"/>
</dbReference>
<name>A0A0B5AMT2_9BACL</name>
<evidence type="ECO:0000313" key="3">
    <source>
        <dbReference type="Proteomes" id="UP000031449"/>
    </source>
</evidence>
<keyword evidence="3" id="KW-1185">Reference proteome</keyword>
<dbReference type="OrthoDB" id="252349at2"/>
<feature type="domain" description="SGNH hydrolase-type esterase" evidence="1">
    <location>
        <begin position="37"/>
        <end position="222"/>
    </location>
</feature>
<proteinExistence type="predicted"/>
<dbReference type="InterPro" id="IPR013830">
    <property type="entry name" value="SGNH_hydro"/>
</dbReference>
<protein>
    <submittedName>
        <fullName evidence="2">GDSL-like lipase/acylhydrolase</fullName>
    </submittedName>
</protein>
<dbReference type="BioCyc" id="JESP1508404:G14D9-9723-MONOMER"/>
<dbReference type="KEGG" id="jeo:JMA_05060"/>
<accession>A0A0B5AMT2</accession>
<dbReference type="Gene3D" id="3.40.50.1110">
    <property type="entry name" value="SGNH hydrolase"/>
    <property type="match status" value="1"/>
</dbReference>
<evidence type="ECO:0000313" key="2">
    <source>
        <dbReference type="EMBL" id="AJD89823.1"/>
    </source>
</evidence>
<reference evidence="2 3" key="1">
    <citation type="submission" date="2014-08" db="EMBL/GenBank/DDBJ databases">
        <title>Complete genome of a marine bacteria Jeotgalibacillus malaysiensis.</title>
        <authorList>
            <person name="Yaakop A.S."/>
            <person name="Chan K.-G."/>
            <person name="Goh K.M."/>
        </authorList>
    </citation>
    <scope>NUCLEOTIDE SEQUENCE [LARGE SCALE GENOMIC DNA]</scope>
    <source>
        <strain evidence="2 3">D5</strain>
    </source>
</reference>
<dbReference type="PANTHER" id="PTHR30383">
    <property type="entry name" value="THIOESTERASE 1/PROTEASE 1/LYSOPHOSPHOLIPASE L1"/>
    <property type="match status" value="1"/>
</dbReference>
<keyword evidence="2" id="KW-0378">Hydrolase</keyword>
<dbReference type="AlphaFoldDB" id="A0A0B5AMT2"/>
<gene>
    <name evidence="2" type="ORF">JMA_05060</name>
</gene>
<sequence>MNKVKISILALIVLAAGAGGLWIYDHNTPERGQELVALGDSLTYGVGDQSGAGYAENLEEVVNENREEPLTVYNYGIPGQQTDGLLAQLEDEEVKATLKNAEYFTVFIGTNDLIKTNGGDLNPLYDDRIQTGKEDYEKNLEEILTILREENPEAPILFLGLFNPYPENEEIQQIIDDWNNLSKSMVEEYPRVKFIATDGILKEKSTEYFSDALHPNEKGYELITKRMIEEYDF</sequence>